<organism evidence="1 2">
    <name type="scientific">Inquilinus limosus</name>
    <dbReference type="NCBI Taxonomy" id="171674"/>
    <lineage>
        <taxon>Bacteria</taxon>
        <taxon>Pseudomonadati</taxon>
        <taxon>Pseudomonadota</taxon>
        <taxon>Alphaproteobacteria</taxon>
        <taxon>Rhodospirillales</taxon>
        <taxon>Rhodospirillaceae</taxon>
        <taxon>Inquilinus</taxon>
    </lineage>
</organism>
<protein>
    <submittedName>
        <fullName evidence="1">Osmotically inducible protein OsmC</fullName>
    </submittedName>
</protein>
<dbReference type="SUPFAM" id="SSF82784">
    <property type="entry name" value="OsmC-like"/>
    <property type="match status" value="1"/>
</dbReference>
<dbReference type="Gene3D" id="3.30.300.20">
    <property type="match status" value="1"/>
</dbReference>
<evidence type="ECO:0000313" key="2">
    <source>
        <dbReference type="Proteomes" id="UP000196655"/>
    </source>
</evidence>
<dbReference type="EMBL" id="NHON01000002">
    <property type="protein sequence ID" value="OWJ68892.1"/>
    <property type="molecule type" value="Genomic_DNA"/>
</dbReference>
<keyword evidence="2" id="KW-1185">Reference proteome</keyword>
<dbReference type="Proteomes" id="UP000196655">
    <property type="component" value="Unassembled WGS sequence"/>
</dbReference>
<dbReference type="STRING" id="1122125.GCA_000423185_05384"/>
<dbReference type="InterPro" id="IPR036102">
    <property type="entry name" value="OsmC/Ohrsf"/>
</dbReference>
<reference evidence="2" key="1">
    <citation type="submission" date="2017-05" db="EMBL/GenBank/DDBJ databases">
        <authorList>
            <person name="Macchi M."/>
            <person name="Festa S."/>
            <person name="Coppotelli B.M."/>
            <person name="Morelli I.S."/>
        </authorList>
    </citation>
    <scope>NUCLEOTIDE SEQUENCE [LARGE SCALE GENOMIC DNA]</scope>
    <source>
        <strain evidence="2">I</strain>
    </source>
</reference>
<gene>
    <name evidence="1" type="ORF">BWR60_02055</name>
</gene>
<dbReference type="OrthoDB" id="9811389at2"/>
<evidence type="ECO:0000313" key="1">
    <source>
        <dbReference type="EMBL" id="OWJ68892.1"/>
    </source>
</evidence>
<dbReference type="InterPro" id="IPR003718">
    <property type="entry name" value="OsmC/Ohr_fam"/>
</dbReference>
<sequence>MTTLNEYLGQKRAAIVARRARVAAGEAGPKTLTAHVSAEGRSGIRRIRIRDFQVISDSEADFAGYDLGPSSPELQLGVLGSCLTHTFLIQAAALGVPLDSLELEITGTIDPRAGSPGFEAVPIYPHGIRYAASIASPAAPAEIEALREAVERNCPILNLLRQPQAIAGEIRLSQTPAAVAAE</sequence>
<dbReference type="PANTHER" id="PTHR35368:SF1">
    <property type="entry name" value="HYDROPEROXIDE REDUCTASE"/>
    <property type="match status" value="1"/>
</dbReference>
<dbReference type="InterPro" id="IPR015946">
    <property type="entry name" value="KH_dom-like_a/b"/>
</dbReference>
<comment type="caution">
    <text evidence="1">The sequence shown here is derived from an EMBL/GenBank/DDBJ whole genome shotgun (WGS) entry which is preliminary data.</text>
</comment>
<proteinExistence type="predicted"/>
<accession>A0A211ZUB6</accession>
<name>A0A211ZUB6_9PROT</name>
<dbReference type="InterPro" id="IPR052924">
    <property type="entry name" value="OsmC/Ohr_hydroprdx_reductase"/>
</dbReference>
<dbReference type="AlphaFoldDB" id="A0A211ZUB6"/>
<dbReference type="PANTHER" id="PTHR35368">
    <property type="entry name" value="HYDROPEROXIDE REDUCTASE"/>
    <property type="match status" value="1"/>
</dbReference>
<dbReference type="Pfam" id="PF02566">
    <property type="entry name" value="OsmC"/>
    <property type="match status" value="1"/>
</dbReference>
<dbReference type="RefSeq" id="WP_088149335.1">
    <property type="nucleotide sequence ID" value="NZ_NHON01000002.1"/>
</dbReference>